<evidence type="ECO:0000256" key="1">
    <source>
        <dbReference type="ARBA" id="ARBA00006845"/>
    </source>
</evidence>
<dbReference type="EMBL" id="RJKE01000001">
    <property type="protein sequence ID" value="ROO85633.1"/>
    <property type="molecule type" value="Genomic_DNA"/>
</dbReference>
<dbReference type="OrthoDB" id="5184890at2"/>
<dbReference type="SUPFAM" id="SSF52038">
    <property type="entry name" value="Barstar-related"/>
    <property type="match status" value="1"/>
</dbReference>
<dbReference type="Gene3D" id="3.30.370.10">
    <property type="entry name" value="Barstar-like"/>
    <property type="match status" value="1"/>
</dbReference>
<reference evidence="3 4" key="1">
    <citation type="submission" date="2018-11" db="EMBL/GenBank/DDBJ databases">
        <title>Sequencing the genomes of 1000 actinobacteria strains.</title>
        <authorList>
            <person name="Klenk H.-P."/>
        </authorList>
    </citation>
    <scope>NUCLEOTIDE SEQUENCE [LARGE SCALE GENOMIC DNA]</scope>
    <source>
        <strain evidence="3 4">DSM 44254</strain>
    </source>
</reference>
<protein>
    <submittedName>
        <fullName evidence="3">Barstar (Barnase inhibitor)</fullName>
    </submittedName>
</protein>
<evidence type="ECO:0000313" key="3">
    <source>
        <dbReference type="EMBL" id="ROO85633.1"/>
    </source>
</evidence>
<dbReference type="RefSeq" id="WP_123665118.1">
    <property type="nucleotide sequence ID" value="NZ_RJKE01000001.1"/>
</dbReference>
<comment type="caution">
    <text evidence="3">The sequence shown here is derived from an EMBL/GenBank/DDBJ whole genome shotgun (WGS) entry which is preliminary data.</text>
</comment>
<dbReference type="InterPro" id="IPR000468">
    <property type="entry name" value="Barstar"/>
</dbReference>
<comment type="similarity">
    <text evidence="1">Belongs to the barstar family.</text>
</comment>
<evidence type="ECO:0000313" key="4">
    <source>
        <dbReference type="Proteomes" id="UP000272400"/>
    </source>
</evidence>
<proteinExistence type="inferred from homology"/>
<name>A0A3N1CWH2_9ACTN</name>
<gene>
    <name evidence="3" type="ORF">EDD29_3179</name>
</gene>
<dbReference type="InterPro" id="IPR035905">
    <property type="entry name" value="Barstar-like_sf"/>
</dbReference>
<feature type="domain" description="Barstar (barnase inhibitor)" evidence="2">
    <location>
        <begin position="24"/>
        <end position="97"/>
    </location>
</feature>
<organism evidence="3 4">
    <name type="scientific">Actinocorallia herbida</name>
    <dbReference type="NCBI Taxonomy" id="58109"/>
    <lineage>
        <taxon>Bacteria</taxon>
        <taxon>Bacillati</taxon>
        <taxon>Actinomycetota</taxon>
        <taxon>Actinomycetes</taxon>
        <taxon>Streptosporangiales</taxon>
        <taxon>Thermomonosporaceae</taxon>
        <taxon>Actinocorallia</taxon>
    </lineage>
</organism>
<dbReference type="AlphaFoldDB" id="A0A3N1CWH2"/>
<keyword evidence="4" id="KW-1185">Reference proteome</keyword>
<dbReference type="Pfam" id="PF01337">
    <property type="entry name" value="Barstar"/>
    <property type="match status" value="1"/>
</dbReference>
<sequence>MTSADRPLPAWLTVTTAAPAAAGTLDGRACCTRAAFFTEAARALPLPPYFGRNWDALYDSLRDLTPRALTVTDAEHLLADEPPAQFAALLALLGDARCTVTLVTPAPAALETRLLAAL</sequence>
<accession>A0A3N1CWH2</accession>
<dbReference type="Proteomes" id="UP000272400">
    <property type="component" value="Unassembled WGS sequence"/>
</dbReference>
<evidence type="ECO:0000259" key="2">
    <source>
        <dbReference type="Pfam" id="PF01337"/>
    </source>
</evidence>